<dbReference type="Proteomes" id="UP000580856">
    <property type="component" value="Unassembled WGS sequence"/>
</dbReference>
<accession>A0A846QUE0</accession>
<dbReference type="InterPro" id="IPR037522">
    <property type="entry name" value="HD_GYP_dom"/>
</dbReference>
<dbReference type="InterPro" id="IPR052020">
    <property type="entry name" value="Cyclic_di-GMP/3'3'-cGAMP_PDE"/>
</dbReference>
<dbReference type="EMBL" id="JAATJA010000003">
    <property type="protein sequence ID" value="NJB69125.1"/>
    <property type="molecule type" value="Genomic_DNA"/>
</dbReference>
<protein>
    <submittedName>
        <fullName evidence="2">HD-GYP domain-containing protein (C-di-GMP phosphodiesterase class II)</fullName>
    </submittedName>
</protein>
<dbReference type="CDD" id="cd00077">
    <property type="entry name" value="HDc"/>
    <property type="match status" value="1"/>
</dbReference>
<organism evidence="2 3">
    <name type="scientific">Desulfobaculum xiamenense</name>
    <dbReference type="NCBI Taxonomy" id="995050"/>
    <lineage>
        <taxon>Bacteria</taxon>
        <taxon>Pseudomonadati</taxon>
        <taxon>Thermodesulfobacteriota</taxon>
        <taxon>Desulfovibrionia</taxon>
        <taxon>Desulfovibrionales</taxon>
        <taxon>Desulfovibrionaceae</taxon>
        <taxon>Desulfobaculum</taxon>
    </lineage>
</organism>
<dbReference type="Pfam" id="PF13487">
    <property type="entry name" value="HD_5"/>
    <property type="match status" value="1"/>
</dbReference>
<evidence type="ECO:0000313" key="3">
    <source>
        <dbReference type="Proteomes" id="UP000580856"/>
    </source>
</evidence>
<dbReference type="PROSITE" id="PS51832">
    <property type="entry name" value="HD_GYP"/>
    <property type="match status" value="1"/>
</dbReference>
<feature type="domain" description="HD-GYP" evidence="1">
    <location>
        <begin position="31"/>
        <end position="229"/>
    </location>
</feature>
<dbReference type="PANTHER" id="PTHR45228:SF4">
    <property type="entry name" value="LIPOPROTEIN"/>
    <property type="match status" value="1"/>
</dbReference>
<sequence length="254" mass="27519">MKNTCPVAGCPGIACAAHDKGTCDLATCLDLRLSGHDLAQALGNAVDAKDHSTHTHSEEVAAVSRILARELGMSSDEIETIHIAGHLHDIGKIGIPDDILRKPGPLTPEEWLVIKRHPTIGADIVQPIRGLAPRNGIAGIIRHHHERWDGSGYPRGLAGHAIPVGARVIAVADSLSAMLQHRPYCRPKTFEQALADIRRLCGVHYDPEIVAAMDRGRGNIAMTFSTMRRTHVAPRIHIHGLAPKTNHFHTEHAS</sequence>
<dbReference type="SMART" id="SM00471">
    <property type="entry name" value="HDc"/>
    <property type="match status" value="1"/>
</dbReference>
<evidence type="ECO:0000313" key="2">
    <source>
        <dbReference type="EMBL" id="NJB69125.1"/>
    </source>
</evidence>
<comment type="caution">
    <text evidence="2">The sequence shown here is derived from an EMBL/GenBank/DDBJ whole genome shotgun (WGS) entry which is preliminary data.</text>
</comment>
<proteinExistence type="predicted"/>
<dbReference type="InterPro" id="IPR003607">
    <property type="entry name" value="HD/PDEase_dom"/>
</dbReference>
<keyword evidence="3" id="KW-1185">Reference proteome</keyword>
<dbReference type="AlphaFoldDB" id="A0A846QUE0"/>
<dbReference type="RefSeq" id="WP_167942207.1">
    <property type="nucleotide sequence ID" value="NZ_JAATJA010000003.1"/>
</dbReference>
<name>A0A846QUE0_9BACT</name>
<dbReference type="Gene3D" id="1.10.3210.10">
    <property type="entry name" value="Hypothetical protein af1432"/>
    <property type="match status" value="1"/>
</dbReference>
<gene>
    <name evidence="2" type="ORF">GGQ74_002819</name>
</gene>
<dbReference type="SUPFAM" id="SSF109604">
    <property type="entry name" value="HD-domain/PDEase-like"/>
    <property type="match status" value="1"/>
</dbReference>
<evidence type="ECO:0000259" key="1">
    <source>
        <dbReference type="PROSITE" id="PS51832"/>
    </source>
</evidence>
<dbReference type="PANTHER" id="PTHR45228">
    <property type="entry name" value="CYCLIC DI-GMP PHOSPHODIESTERASE TM_0186-RELATED"/>
    <property type="match status" value="1"/>
</dbReference>
<reference evidence="2 3" key="1">
    <citation type="submission" date="2020-03" db="EMBL/GenBank/DDBJ databases">
        <title>Genomic Encyclopedia of Type Strains, Phase IV (KMG-IV): sequencing the most valuable type-strain genomes for metagenomic binning, comparative biology and taxonomic classification.</title>
        <authorList>
            <person name="Goeker M."/>
        </authorList>
    </citation>
    <scope>NUCLEOTIDE SEQUENCE [LARGE SCALE GENOMIC DNA]</scope>
    <source>
        <strain evidence="2 3">DSM 24233</strain>
    </source>
</reference>